<organism evidence="2 3">
    <name type="scientific">Diaporthe vaccinii</name>
    <dbReference type="NCBI Taxonomy" id="105482"/>
    <lineage>
        <taxon>Eukaryota</taxon>
        <taxon>Fungi</taxon>
        <taxon>Dikarya</taxon>
        <taxon>Ascomycota</taxon>
        <taxon>Pezizomycotina</taxon>
        <taxon>Sordariomycetes</taxon>
        <taxon>Sordariomycetidae</taxon>
        <taxon>Diaporthales</taxon>
        <taxon>Diaporthaceae</taxon>
        <taxon>Diaporthe</taxon>
        <taxon>Diaporthe eres species complex</taxon>
    </lineage>
</organism>
<evidence type="ECO:0000313" key="3">
    <source>
        <dbReference type="Proteomes" id="UP001600888"/>
    </source>
</evidence>
<dbReference type="Proteomes" id="UP001600888">
    <property type="component" value="Unassembled WGS sequence"/>
</dbReference>
<proteinExistence type="predicted"/>
<protein>
    <submittedName>
        <fullName evidence="2">Uncharacterized protein</fullName>
    </submittedName>
</protein>
<gene>
    <name evidence="2" type="ORF">FJTKL_09818</name>
</gene>
<evidence type="ECO:0000313" key="2">
    <source>
        <dbReference type="EMBL" id="KAL2283476.1"/>
    </source>
</evidence>
<comment type="caution">
    <text evidence="2">The sequence shown here is derived from an EMBL/GenBank/DDBJ whole genome shotgun (WGS) entry which is preliminary data.</text>
</comment>
<evidence type="ECO:0000256" key="1">
    <source>
        <dbReference type="SAM" id="MobiDB-lite"/>
    </source>
</evidence>
<reference evidence="2 3" key="1">
    <citation type="submission" date="2024-03" db="EMBL/GenBank/DDBJ databases">
        <title>A high-quality draft genome sequence of Diaporthe vaccinii, a causative agent of upright dieback and viscid rot disease in cranberry plants.</title>
        <authorList>
            <person name="Sarrasin M."/>
            <person name="Lang B.F."/>
            <person name="Burger G."/>
        </authorList>
    </citation>
    <scope>NUCLEOTIDE SEQUENCE [LARGE SCALE GENOMIC DNA]</scope>
    <source>
        <strain evidence="2 3">IS7</strain>
    </source>
</reference>
<dbReference type="EMBL" id="JBAWTH010000042">
    <property type="protein sequence ID" value="KAL2283476.1"/>
    <property type="molecule type" value="Genomic_DNA"/>
</dbReference>
<name>A0ABR4EM04_9PEZI</name>
<sequence>MKSDQSQLSINPSLRRHQDPIEAYSLTLLLTTAKENCIPSFSIHTTTRRTSGDRLLSPIPPSPATKDEKKSTVVVSSLNPVLPALELPRQTGDQPLLEATTVHHQRTIATAHVSPRTHKRTPAADAFIFESLPRLRSLPNITRSASNHWPA</sequence>
<keyword evidence="3" id="KW-1185">Reference proteome</keyword>
<accession>A0ABR4EM04</accession>
<feature type="region of interest" description="Disordered" evidence="1">
    <location>
        <begin position="49"/>
        <end position="72"/>
    </location>
</feature>